<dbReference type="SUPFAM" id="SSF52540">
    <property type="entry name" value="P-loop containing nucleoside triphosphate hydrolases"/>
    <property type="match status" value="1"/>
</dbReference>
<organism evidence="6 7">
    <name type="scientific">Streptomyces violascens</name>
    <dbReference type="NCBI Taxonomy" id="67381"/>
    <lineage>
        <taxon>Bacteria</taxon>
        <taxon>Bacillati</taxon>
        <taxon>Actinomycetota</taxon>
        <taxon>Actinomycetes</taxon>
        <taxon>Kitasatosporales</taxon>
        <taxon>Streptomycetaceae</taxon>
        <taxon>Streptomyces</taxon>
    </lineage>
</organism>
<dbReference type="Gene3D" id="3.40.50.300">
    <property type="entry name" value="P-loop containing nucleotide triphosphate hydrolases"/>
    <property type="match status" value="1"/>
</dbReference>
<keyword evidence="1" id="KW-0813">Transport</keyword>
<dbReference type="EMBL" id="BNDY01000017">
    <property type="protein sequence ID" value="GHI40253.1"/>
    <property type="molecule type" value="Genomic_DNA"/>
</dbReference>
<name>A0ABQ3QSJ5_9ACTN</name>
<dbReference type="GO" id="GO:0005524">
    <property type="term" value="F:ATP binding"/>
    <property type="evidence" value="ECO:0007669"/>
    <property type="project" value="UniProtKB-KW"/>
</dbReference>
<keyword evidence="7" id="KW-1185">Reference proteome</keyword>
<dbReference type="Pfam" id="PF00005">
    <property type="entry name" value="ABC_tran"/>
    <property type="match status" value="1"/>
</dbReference>
<dbReference type="InterPro" id="IPR017871">
    <property type="entry name" value="ABC_transporter-like_CS"/>
</dbReference>
<evidence type="ECO:0000256" key="3">
    <source>
        <dbReference type="ARBA" id="ARBA00022840"/>
    </source>
</evidence>
<evidence type="ECO:0000256" key="2">
    <source>
        <dbReference type="ARBA" id="ARBA00022741"/>
    </source>
</evidence>
<dbReference type="PROSITE" id="PS50893">
    <property type="entry name" value="ABC_TRANSPORTER_2"/>
    <property type="match status" value="1"/>
</dbReference>
<keyword evidence="3 6" id="KW-0067">ATP-binding</keyword>
<evidence type="ECO:0000256" key="1">
    <source>
        <dbReference type="ARBA" id="ARBA00022448"/>
    </source>
</evidence>
<feature type="region of interest" description="Disordered" evidence="4">
    <location>
        <begin position="1"/>
        <end position="28"/>
    </location>
</feature>
<protein>
    <submittedName>
        <fullName evidence="6">ABC transporter ATP-binding protein</fullName>
    </submittedName>
</protein>
<dbReference type="InterPro" id="IPR003593">
    <property type="entry name" value="AAA+_ATPase"/>
</dbReference>
<evidence type="ECO:0000259" key="5">
    <source>
        <dbReference type="PROSITE" id="PS50893"/>
    </source>
</evidence>
<sequence length="301" mass="31952">MEPVGRVSDVARHRVPAQAGPAEPPGAAPAVVSLRGAGVRIGGRELWSGVDLDVGAGEFTAVLGPNGVGKSTLVKVLLGLVPSAVGEVRVLGQAPGRAGPRVGYLPQRRSFDASLRIRGIDIVRLGMDGDRWGVPLPVPTRFSARRRAEYDRIAQVIELVGATAYANRPIGECSGGEQQRLLIAQALVRRPELLLLDEPLDSLDLSHQGAVAALIGRICRQERVSVVMVAHDVNPILPWLDRVVYIAEGGAVAGRPEEVITTQTLSRLYGAPVEVLRTSDGRLVVVGQPEAPALHADRHVS</sequence>
<keyword evidence="2" id="KW-0547">Nucleotide-binding</keyword>
<dbReference type="Proteomes" id="UP001050808">
    <property type="component" value="Unassembled WGS sequence"/>
</dbReference>
<dbReference type="SMART" id="SM00382">
    <property type="entry name" value="AAA"/>
    <property type="match status" value="1"/>
</dbReference>
<evidence type="ECO:0000313" key="7">
    <source>
        <dbReference type="Proteomes" id="UP001050808"/>
    </source>
</evidence>
<evidence type="ECO:0000313" key="6">
    <source>
        <dbReference type="EMBL" id="GHI40253.1"/>
    </source>
</evidence>
<gene>
    <name evidence="6" type="ORF">Sviol_46610</name>
</gene>
<dbReference type="InterPro" id="IPR003439">
    <property type="entry name" value="ABC_transporter-like_ATP-bd"/>
</dbReference>
<dbReference type="PANTHER" id="PTHR42734">
    <property type="entry name" value="METAL TRANSPORT SYSTEM ATP-BINDING PROTEIN TM_0124-RELATED"/>
    <property type="match status" value="1"/>
</dbReference>
<dbReference type="InterPro" id="IPR050153">
    <property type="entry name" value="Metal_Ion_Import_ABC"/>
</dbReference>
<comment type="caution">
    <text evidence="6">The sequence shown here is derived from an EMBL/GenBank/DDBJ whole genome shotgun (WGS) entry which is preliminary data.</text>
</comment>
<dbReference type="InterPro" id="IPR027417">
    <property type="entry name" value="P-loop_NTPase"/>
</dbReference>
<evidence type="ECO:0000256" key="4">
    <source>
        <dbReference type="SAM" id="MobiDB-lite"/>
    </source>
</evidence>
<dbReference type="PROSITE" id="PS00211">
    <property type="entry name" value="ABC_TRANSPORTER_1"/>
    <property type="match status" value="1"/>
</dbReference>
<accession>A0ABQ3QSJ5</accession>
<proteinExistence type="predicted"/>
<reference evidence="6" key="1">
    <citation type="submission" date="2024-05" db="EMBL/GenBank/DDBJ databases">
        <title>Whole genome shotgun sequence of Streptomyces violascens NBRC 12920.</title>
        <authorList>
            <person name="Komaki H."/>
            <person name="Tamura T."/>
        </authorList>
    </citation>
    <scope>NUCLEOTIDE SEQUENCE</scope>
    <source>
        <strain evidence="6">NBRC 12920</strain>
    </source>
</reference>
<dbReference type="RefSeq" id="WP_189967946.1">
    <property type="nucleotide sequence ID" value="NZ_BMUA01000021.1"/>
</dbReference>
<feature type="domain" description="ABC transporter" evidence="5">
    <location>
        <begin position="32"/>
        <end position="273"/>
    </location>
</feature>